<dbReference type="EMBL" id="JBHUEK010000025">
    <property type="protein sequence ID" value="MFD1780095.1"/>
    <property type="molecule type" value="Genomic_DNA"/>
</dbReference>
<reference evidence="3" key="1">
    <citation type="journal article" date="2019" name="Int. J. Syst. Evol. Microbiol.">
        <title>The Global Catalogue of Microorganisms (GCM) 10K type strain sequencing project: providing services to taxonomists for standard genome sequencing and annotation.</title>
        <authorList>
            <consortium name="The Broad Institute Genomics Platform"/>
            <consortium name="The Broad Institute Genome Sequencing Center for Infectious Disease"/>
            <person name="Wu L."/>
            <person name="Ma J."/>
        </authorList>
    </citation>
    <scope>NUCLEOTIDE SEQUENCE [LARGE SCALE GENOMIC DNA]</scope>
    <source>
        <strain evidence="3">CCUG 15531</strain>
    </source>
</reference>
<feature type="transmembrane region" description="Helical" evidence="1">
    <location>
        <begin position="30"/>
        <end position="47"/>
    </location>
</feature>
<keyword evidence="1" id="KW-0812">Transmembrane</keyword>
<feature type="transmembrane region" description="Helical" evidence="1">
    <location>
        <begin position="54"/>
        <end position="75"/>
    </location>
</feature>
<gene>
    <name evidence="2" type="ORF">ACFSFW_15620</name>
</gene>
<keyword evidence="1" id="KW-1133">Transmembrane helix</keyword>
<accession>A0ABW4MUK5</accession>
<comment type="caution">
    <text evidence="2">The sequence shown here is derived from an EMBL/GenBank/DDBJ whole genome shotgun (WGS) entry which is preliminary data.</text>
</comment>
<evidence type="ECO:0000313" key="2">
    <source>
        <dbReference type="EMBL" id="MFD1780095.1"/>
    </source>
</evidence>
<sequence length="197" mass="22289">MVFDGILIAIIVGFFRKGSLRGLADLQLKYGWIFPILVLLQLSVYFLQNKYEMLGFLSGYIYMFVYVIGMAFLWVNRHNSGFTLILIGTFLNFIVMALNGGRMPVLESAATLLDPHYLDTLKSELYAKHTLLTESSRLGFLGDIIPLTDPYPRSQVISIGDVVMNIGVFQFIQYLMVHKNRDTSLEGETSSLKEVKS</sequence>
<proteinExistence type="predicted"/>
<protein>
    <submittedName>
        <fullName evidence="2">DUF5317 domain-containing protein</fullName>
    </submittedName>
</protein>
<feature type="transmembrane region" description="Helical" evidence="1">
    <location>
        <begin position="81"/>
        <end position="98"/>
    </location>
</feature>
<organism evidence="2 3">
    <name type="scientific">Fredinandcohnia salidurans</name>
    <dbReference type="NCBI Taxonomy" id="2595041"/>
    <lineage>
        <taxon>Bacteria</taxon>
        <taxon>Bacillati</taxon>
        <taxon>Bacillota</taxon>
        <taxon>Bacilli</taxon>
        <taxon>Bacillales</taxon>
        <taxon>Bacillaceae</taxon>
        <taxon>Fredinandcohnia</taxon>
    </lineage>
</organism>
<evidence type="ECO:0000256" key="1">
    <source>
        <dbReference type="SAM" id="Phobius"/>
    </source>
</evidence>
<dbReference type="RefSeq" id="WP_388039614.1">
    <property type="nucleotide sequence ID" value="NZ_JBHUEK010000025.1"/>
</dbReference>
<evidence type="ECO:0000313" key="3">
    <source>
        <dbReference type="Proteomes" id="UP001597227"/>
    </source>
</evidence>
<dbReference type="Pfam" id="PF17248">
    <property type="entry name" value="DUF5317"/>
    <property type="match status" value="1"/>
</dbReference>
<dbReference type="Proteomes" id="UP001597227">
    <property type="component" value="Unassembled WGS sequence"/>
</dbReference>
<name>A0ABW4MUK5_9BACI</name>
<keyword evidence="3" id="KW-1185">Reference proteome</keyword>
<keyword evidence="1" id="KW-0472">Membrane</keyword>
<dbReference type="InterPro" id="IPR035168">
    <property type="entry name" value="DUF5317"/>
</dbReference>